<evidence type="ECO:0000313" key="7">
    <source>
        <dbReference type="EMBL" id="KAH9420784.1"/>
    </source>
</evidence>
<dbReference type="Gene3D" id="3.30.70.330">
    <property type="match status" value="1"/>
</dbReference>
<comment type="caution">
    <text evidence="7">The sequence shown here is derived from an EMBL/GenBank/DDBJ whole genome shotgun (WGS) entry which is preliminary data.</text>
</comment>
<gene>
    <name evidence="7" type="ORF">DERP_001215</name>
</gene>
<feature type="compositionally biased region" description="Basic and acidic residues" evidence="5">
    <location>
        <begin position="71"/>
        <end position="82"/>
    </location>
</feature>
<feature type="compositionally biased region" description="Basic and acidic residues" evidence="5">
    <location>
        <begin position="199"/>
        <end position="220"/>
    </location>
</feature>
<feature type="region of interest" description="Disordered" evidence="5">
    <location>
        <begin position="1"/>
        <end position="118"/>
    </location>
</feature>
<reference evidence="7 8" key="1">
    <citation type="journal article" date="2018" name="J. Allergy Clin. Immunol.">
        <title>High-quality assembly of Dermatophagoides pteronyssinus genome and transcriptome reveals a wide range of novel allergens.</title>
        <authorList>
            <person name="Liu X.Y."/>
            <person name="Yang K.Y."/>
            <person name="Wang M.Q."/>
            <person name="Kwok J.S."/>
            <person name="Zeng X."/>
            <person name="Yang Z."/>
            <person name="Xiao X.J."/>
            <person name="Lau C.P."/>
            <person name="Li Y."/>
            <person name="Huang Z.M."/>
            <person name="Ba J.G."/>
            <person name="Yim A.K."/>
            <person name="Ouyang C.Y."/>
            <person name="Ngai S.M."/>
            <person name="Chan T.F."/>
            <person name="Leung E.L."/>
            <person name="Liu L."/>
            <person name="Liu Z.G."/>
            <person name="Tsui S.K."/>
        </authorList>
    </citation>
    <scope>NUCLEOTIDE SEQUENCE [LARGE SCALE GENOMIC DNA]</scope>
    <source>
        <strain evidence="7">Derp</strain>
    </source>
</reference>
<sequence>MASYDDDEEFSNGGKNGKTKNNDRSFIMNDVPSDIDNESNDYQSEDEMEEIESAGQGDEEDEEIVDDDDREERKQSSSDSKKAANSSTKNTDRKKKSSSSSTVRRKSPARDPKPRSKKVDLAKTRYLWVSGVPVGTKSTQLEEIFAKHGKVLAIKIIRGGNNSLLGFVKLESHDQAQRCLDKLNKTEFRGSKIELFKERPVDKDSDGKKVEKIGFSESRKIQAKPLPKRPLPSFRPSTRGSFHRPPRTSLPSKLIRTPPIRLSSSSSQGGPHRDVRSHEREASSRLDRERQKLKMERLRFEQEKAEYIKIERKSRFEFERGGGSSVVVGTENEASPPNRIRSMIKRNNAAGTFDDGAPFVHHEEKRYDDYNRYDSRRSPVERKINPRSSFGAISGSRNNYETGSRPDRYSDLTSKRWQQPSMDSWMTTGLASGISTENRGWNSSAGYDHHTSPRILSSSIGSTSGTMSSRLNHSSDISRGHGGGGDKIELYKFLIANGFESIDEDLLNQSALANHGKEKIERILNNYRKSTDTAGCLGDLISNLLNMKQHYKCEFFNTAFADIMMIKAESFHNSDNEYCQVYKFIAQLLQGQLSDLSGLNEKSMNIMLTLISDMHSLINSIKSEELLESGSESEEKHENEKQTLETLRSMFKFQRISEFMNPLNISTEMNDQLLRLLLDVETKRIEKPS</sequence>
<dbReference type="SUPFAM" id="SSF54928">
    <property type="entry name" value="RNA-binding domain, RBD"/>
    <property type="match status" value="1"/>
</dbReference>
<accession>A0ABQ8JDV0</accession>
<evidence type="ECO:0000256" key="3">
    <source>
        <dbReference type="ARBA" id="ARBA00023242"/>
    </source>
</evidence>
<evidence type="ECO:0000256" key="4">
    <source>
        <dbReference type="PROSITE-ProRule" id="PRU00176"/>
    </source>
</evidence>
<reference evidence="7 8" key="2">
    <citation type="journal article" date="2022" name="Mol. Biol. Evol.">
        <title>Comparative Genomics Reveals Insights into the Divergent Evolution of Astigmatic Mites and Household Pest Adaptations.</title>
        <authorList>
            <person name="Xiong Q."/>
            <person name="Wan A.T."/>
            <person name="Liu X."/>
            <person name="Fung C.S."/>
            <person name="Xiao X."/>
            <person name="Malainual N."/>
            <person name="Hou J."/>
            <person name="Wang L."/>
            <person name="Wang M."/>
            <person name="Yang K.Y."/>
            <person name="Cui Y."/>
            <person name="Leung E.L."/>
            <person name="Nong W."/>
            <person name="Shin S.K."/>
            <person name="Au S.W."/>
            <person name="Jeong K.Y."/>
            <person name="Chew F.T."/>
            <person name="Hui J.H."/>
            <person name="Leung T.F."/>
            <person name="Tungtrongchitr A."/>
            <person name="Zhong N."/>
            <person name="Liu Z."/>
            <person name="Tsui S.K."/>
        </authorList>
    </citation>
    <scope>NUCLEOTIDE SEQUENCE [LARGE SCALE GENOMIC DNA]</scope>
    <source>
        <strain evidence="7">Derp</strain>
    </source>
</reference>
<comment type="subcellular location">
    <subcellularLocation>
        <location evidence="1">Nucleus</location>
    </subcellularLocation>
</comment>
<evidence type="ECO:0000313" key="8">
    <source>
        <dbReference type="Proteomes" id="UP000887458"/>
    </source>
</evidence>
<proteinExistence type="predicted"/>
<feature type="compositionally biased region" description="Acidic residues" evidence="5">
    <location>
        <begin position="33"/>
        <end position="70"/>
    </location>
</feature>
<protein>
    <recommendedName>
        <fullName evidence="6">RRM domain-containing protein</fullName>
    </recommendedName>
</protein>
<keyword evidence="2 4" id="KW-0694">RNA-binding</keyword>
<dbReference type="SMART" id="SM00360">
    <property type="entry name" value="RRM"/>
    <property type="match status" value="1"/>
</dbReference>
<name>A0ABQ8JDV0_DERPT</name>
<organism evidence="7 8">
    <name type="scientific">Dermatophagoides pteronyssinus</name>
    <name type="common">European house dust mite</name>
    <dbReference type="NCBI Taxonomy" id="6956"/>
    <lineage>
        <taxon>Eukaryota</taxon>
        <taxon>Metazoa</taxon>
        <taxon>Ecdysozoa</taxon>
        <taxon>Arthropoda</taxon>
        <taxon>Chelicerata</taxon>
        <taxon>Arachnida</taxon>
        <taxon>Acari</taxon>
        <taxon>Acariformes</taxon>
        <taxon>Sarcoptiformes</taxon>
        <taxon>Astigmata</taxon>
        <taxon>Psoroptidia</taxon>
        <taxon>Analgoidea</taxon>
        <taxon>Pyroglyphidae</taxon>
        <taxon>Dermatophagoidinae</taxon>
        <taxon>Dermatophagoides</taxon>
    </lineage>
</organism>
<dbReference type="CDD" id="cd00590">
    <property type="entry name" value="RRM_SF"/>
    <property type="match status" value="1"/>
</dbReference>
<dbReference type="EMBL" id="NJHN03000047">
    <property type="protein sequence ID" value="KAH9420784.1"/>
    <property type="molecule type" value="Genomic_DNA"/>
</dbReference>
<evidence type="ECO:0000256" key="2">
    <source>
        <dbReference type="ARBA" id="ARBA00022884"/>
    </source>
</evidence>
<evidence type="ECO:0000256" key="1">
    <source>
        <dbReference type="ARBA" id="ARBA00004123"/>
    </source>
</evidence>
<feature type="compositionally biased region" description="Basic and acidic residues" evidence="5">
    <location>
        <begin position="108"/>
        <end position="118"/>
    </location>
</feature>
<feature type="region of interest" description="Disordered" evidence="5">
    <location>
        <begin position="452"/>
        <end position="482"/>
    </location>
</feature>
<feature type="compositionally biased region" description="Acidic residues" evidence="5">
    <location>
        <begin position="1"/>
        <end position="10"/>
    </location>
</feature>
<keyword evidence="8" id="KW-1185">Reference proteome</keyword>
<feature type="region of interest" description="Disordered" evidence="5">
    <location>
        <begin position="199"/>
        <end position="290"/>
    </location>
</feature>
<feature type="compositionally biased region" description="Basic and acidic residues" evidence="5">
    <location>
        <begin position="404"/>
        <end position="414"/>
    </location>
</feature>
<dbReference type="PANTHER" id="PTHR15683:SF8">
    <property type="entry name" value="SCAFFOLD ATTACHMENT FACTOR B, ISOFORM B"/>
    <property type="match status" value="1"/>
</dbReference>
<keyword evidence="3" id="KW-0539">Nucleus</keyword>
<dbReference type="Proteomes" id="UP000887458">
    <property type="component" value="Unassembled WGS sequence"/>
</dbReference>
<dbReference type="Pfam" id="PF00076">
    <property type="entry name" value="RRM_1"/>
    <property type="match status" value="1"/>
</dbReference>
<feature type="compositionally biased region" description="Basic residues" evidence="5">
    <location>
        <begin position="92"/>
        <end position="107"/>
    </location>
</feature>
<feature type="region of interest" description="Disordered" evidence="5">
    <location>
        <begin position="378"/>
        <end position="416"/>
    </location>
</feature>
<evidence type="ECO:0000259" key="6">
    <source>
        <dbReference type="PROSITE" id="PS50102"/>
    </source>
</evidence>
<dbReference type="InterPro" id="IPR000504">
    <property type="entry name" value="RRM_dom"/>
</dbReference>
<dbReference type="PANTHER" id="PTHR15683">
    <property type="entry name" value="SCAFFOLD ATTACHMENT FACTOR B-RELATED"/>
    <property type="match status" value="1"/>
</dbReference>
<dbReference type="InterPro" id="IPR051738">
    <property type="entry name" value="SAF_Modulators"/>
</dbReference>
<evidence type="ECO:0000256" key="5">
    <source>
        <dbReference type="SAM" id="MobiDB-lite"/>
    </source>
</evidence>
<feature type="compositionally biased region" description="Low complexity" evidence="5">
    <location>
        <begin position="453"/>
        <end position="470"/>
    </location>
</feature>
<feature type="domain" description="RRM" evidence="6">
    <location>
        <begin position="125"/>
        <end position="200"/>
    </location>
</feature>
<dbReference type="InterPro" id="IPR012677">
    <property type="entry name" value="Nucleotide-bd_a/b_plait_sf"/>
</dbReference>
<feature type="compositionally biased region" description="Basic and acidic residues" evidence="5">
    <location>
        <begin position="271"/>
        <end position="290"/>
    </location>
</feature>
<dbReference type="InterPro" id="IPR035979">
    <property type="entry name" value="RBD_domain_sf"/>
</dbReference>
<dbReference type="PROSITE" id="PS50102">
    <property type="entry name" value="RRM"/>
    <property type="match status" value="1"/>
</dbReference>